<dbReference type="PANTHER" id="PTHR43341:SF1">
    <property type="entry name" value="GENERAL AMINO-ACID PERMEASE GAP1"/>
    <property type="match status" value="1"/>
</dbReference>
<feature type="transmembrane region" description="Helical" evidence="8">
    <location>
        <begin position="311"/>
        <end position="339"/>
    </location>
</feature>
<protein>
    <recommendedName>
        <fullName evidence="9">Amino acid permease/ SLC12A domain-containing protein</fullName>
    </recommendedName>
</protein>
<evidence type="ECO:0000259" key="9">
    <source>
        <dbReference type="Pfam" id="PF00324"/>
    </source>
</evidence>
<feature type="transmembrane region" description="Helical" evidence="8">
    <location>
        <begin position="187"/>
        <end position="210"/>
    </location>
</feature>
<feature type="transmembrane region" description="Helical" evidence="8">
    <location>
        <begin position="129"/>
        <end position="150"/>
    </location>
</feature>
<evidence type="ECO:0000256" key="5">
    <source>
        <dbReference type="ARBA" id="ARBA00022989"/>
    </source>
</evidence>
<dbReference type="OrthoDB" id="3900342at2759"/>
<evidence type="ECO:0000256" key="1">
    <source>
        <dbReference type="ARBA" id="ARBA00004141"/>
    </source>
</evidence>
<proteinExistence type="predicted"/>
<evidence type="ECO:0000256" key="4">
    <source>
        <dbReference type="ARBA" id="ARBA00022970"/>
    </source>
</evidence>
<dbReference type="STRING" id="1447875.A0A2B7XCR1"/>
<dbReference type="Gene3D" id="1.20.1740.10">
    <property type="entry name" value="Amino acid/polyamine transporter I"/>
    <property type="match status" value="1"/>
</dbReference>
<dbReference type="GO" id="GO:0015171">
    <property type="term" value="F:amino acid transmembrane transporter activity"/>
    <property type="evidence" value="ECO:0007669"/>
    <property type="project" value="TreeGrafter"/>
</dbReference>
<feature type="transmembrane region" description="Helical" evidence="8">
    <location>
        <begin position="478"/>
        <end position="496"/>
    </location>
</feature>
<gene>
    <name evidence="10" type="ORF">AJ79_06474</name>
</gene>
<evidence type="ECO:0000256" key="6">
    <source>
        <dbReference type="ARBA" id="ARBA00023136"/>
    </source>
</evidence>
<dbReference type="InterPro" id="IPR004840">
    <property type="entry name" value="Amino_acid_permease_CS"/>
</dbReference>
<evidence type="ECO:0000313" key="11">
    <source>
        <dbReference type="Proteomes" id="UP000223968"/>
    </source>
</evidence>
<dbReference type="AlphaFoldDB" id="A0A2B7XCR1"/>
<keyword evidence="3 8" id="KW-0812">Transmembrane</keyword>
<evidence type="ECO:0000256" key="8">
    <source>
        <dbReference type="SAM" id="Phobius"/>
    </source>
</evidence>
<dbReference type="InterPro" id="IPR004841">
    <property type="entry name" value="AA-permease/SLC12A_dom"/>
</dbReference>
<dbReference type="Proteomes" id="UP000223968">
    <property type="component" value="Unassembled WGS sequence"/>
</dbReference>
<dbReference type="PANTHER" id="PTHR43341">
    <property type="entry name" value="AMINO ACID PERMEASE"/>
    <property type="match status" value="1"/>
</dbReference>
<feature type="transmembrane region" description="Helical" evidence="8">
    <location>
        <begin position="397"/>
        <end position="421"/>
    </location>
</feature>
<feature type="transmembrane region" description="Helical" evidence="8">
    <location>
        <begin position="442"/>
        <end position="466"/>
    </location>
</feature>
<keyword evidence="6 8" id="KW-0472">Membrane</keyword>
<dbReference type="FunFam" id="1.20.1740.10:FF:000017">
    <property type="entry name" value="Amino acid permease"/>
    <property type="match status" value="1"/>
</dbReference>
<evidence type="ECO:0000313" key="10">
    <source>
        <dbReference type="EMBL" id="PGH06690.1"/>
    </source>
</evidence>
<reference evidence="10 11" key="1">
    <citation type="submission" date="2017-10" db="EMBL/GenBank/DDBJ databases">
        <title>Comparative genomics in systemic dimorphic fungi from Ajellomycetaceae.</title>
        <authorList>
            <person name="Munoz J.F."/>
            <person name="Mcewen J.G."/>
            <person name="Clay O.K."/>
            <person name="Cuomo C.A."/>
        </authorList>
    </citation>
    <scope>NUCLEOTIDE SEQUENCE [LARGE SCALE GENOMIC DNA]</scope>
    <source>
        <strain evidence="10 11">UAMH5409</strain>
    </source>
</reference>
<feature type="region of interest" description="Disordered" evidence="7">
    <location>
        <begin position="1"/>
        <end position="29"/>
    </location>
</feature>
<feature type="compositionally biased region" description="Polar residues" evidence="7">
    <location>
        <begin position="16"/>
        <end position="29"/>
    </location>
</feature>
<evidence type="ECO:0000256" key="3">
    <source>
        <dbReference type="ARBA" id="ARBA00022692"/>
    </source>
</evidence>
<comment type="caution">
    <text evidence="10">The sequence shown here is derived from an EMBL/GenBank/DDBJ whole genome shotgun (WGS) entry which is preliminary data.</text>
</comment>
<feature type="transmembrane region" description="Helical" evidence="8">
    <location>
        <begin position="75"/>
        <end position="95"/>
    </location>
</feature>
<dbReference type="InterPro" id="IPR050524">
    <property type="entry name" value="APC_YAT"/>
</dbReference>
<dbReference type="PROSITE" id="PS00218">
    <property type="entry name" value="AMINO_ACID_PERMEASE_1"/>
    <property type="match status" value="1"/>
</dbReference>
<feature type="transmembrane region" description="Helical" evidence="8">
    <location>
        <begin position="373"/>
        <end position="391"/>
    </location>
</feature>
<dbReference type="Pfam" id="PF00324">
    <property type="entry name" value="AA_permease"/>
    <property type="match status" value="1"/>
</dbReference>
<name>A0A2B7XCR1_9EURO</name>
<dbReference type="PIRSF" id="PIRSF006060">
    <property type="entry name" value="AA_transporter"/>
    <property type="match status" value="1"/>
</dbReference>
<dbReference type="GO" id="GO:0016020">
    <property type="term" value="C:membrane"/>
    <property type="evidence" value="ECO:0007669"/>
    <property type="project" value="UniProtKB-SubCell"/>
</dbReference>
<feature type="transmembrane region" description="Helical" evidence="8">
    <location>
        <begin position="272"/>
        <end position="291"/>
    </location>
</feature>
<evidence type="ECO:0000256" key="2">
    <source>
        <dbReference type="ARBA" id="ARBA00022448"/>
    </source>
</evidence>
<comment type="subcellular location">
    <subcellularLocation>
        <location evidence="1">Membrane</location>
        <topology evidence="1">Multi-pass membrane protein</topology>
    </subcellularLocation>
</comment>
<sequence length="547" mass="59043">MPGPEEKNLGAAEYPSTESAVDTPQPWNEQDVEANTPQLARELQGRHMQMIAIGGSIGAGLFIGSGKALSDGGPGSLLVGFLIVGIMMLCTMQALGEMATLYPVNGAFYMYSVRFIDPAWGFAMGWQYAISWLMTLPFEITAVGITIQFWRDDINISVWAAVFLFILGIIQILGVRGYGETEFVLALIKIIACIGLIILGVIINVGGVPTDTRGYIGGRYWRDPGAFRNGFKGFSSVFVVSAFAYSGAELVGLSAAEAADPTKSLPRATKQVFWRVAIFYIANILLVGLNVPSDSEVLLGASGANSKASPFVLAIQLAGIKVLPHIINAVITISVISVANSATYGFTRTLQALASSGKAPKAFAYIDSRGRPVWCIVLQIAFGFLAFLGEASSGDEVFTWLLAMGGLAALFTYGSICFSHIQLHRAWKRQGKDLTEIPWRSPIGVVGSWIGLFFVCVSLIATFYVSLFPIHGTPSAKAFLTGYLAAPIALVLFAFWKAYTRDFGLGVDLSKVDLEEGRRLRVPVVLENSDVDITSANSRWKSFKLFS</sequence>
<evidence type="ECO:0000256" key="7">
    <source>
        <dbReference type="SAM" id="MobiDB-lite"/>
    </source>
</evidence>
<keyword evidence="4" id="KW-0029">Amino-acid transport</keyword>
<feature type="domain" description="Amino acid permease/ SLC12A" evidence="9">
    <location>
        <begin position="47"/>
        <end position="502"/>
    </location>
</feature>
<keyword evidence="5 8" id="KW-1133">Transmembrane helix</keyword>
<organism evidence="10 11">
    <name type="scientific">Helicocarpus griseus UAMH5409</name>
    <dbReference type="NCBI Taxonomy" id="1447875"/>
    <lineage>
        <taxon>Eukaryota</taxon>
        <taxon>Fungi</taxon>
        <taxon>Dikarya</taxon>
        <taxon>Ascomycota</taxon>
        <taxon>Pezizomycotina</taxon>
        <taxon>Eurotiomycetes</taxon>
        <taxon>Eurotiomycetidae</taxon>
        <taxon>Onygenales</taxon>
        <taxon>Ajellomycetaceae</taxon>
        <taxon>Helicocarpus</taxon>
    </lineage>
</organism>
<dbReference type="EMBL" id="PDNB01000115">
    <property type="protein sequence ID" value="PGH06690.1"/>
    <property type="molecule type" value="Genomic_DNA"/>
</dbReference>
<keyword evidence="11" id="KW-1185">Reference proteome</keyword>
<feature type="transmembrane region" description="Helical" evidence="8">
    <location>
        <begin position="50"/>
        <end position="69"/>
    </location>
</feature>
<keyword evidence="2" id="KW-0813">Transport</keyword>
<accession>A0A2B7XCR1</accession>
<feature type="transmembrane region" description="Helical" evidence="8">
    <location>
        <begin position="156"/>
        <end position="175"/>
    </location>
</feature>